<keyword evidence="2" id="KW-1185">Reference proteome</keyword>
<name>A0A8X6S9V8_TRICX</name>
<evidence type="ECO:0000313" key="1">
    <source>
        <dbReference type="EMBL" id="GFY08356.1"/>
    </source>
</evidence>
<dbReference type="AlphaFoldDB" id="A0A8X6S9V8"/>
<evidence type="ECO:0000313" key="2">
    <source>
        <dbReference type="Proteomes" id="UP000887159"/>
    </source>
</evidence>
<organism evidence="1 2">
    <name type="scientific">Trichonephila clavipes</name>
    <name type="common">Golden silk orbweaver</name>
    <name type="synonym">Nephila clavipes</name>
    <dbReference type="NCBI Taxonomy" id="2585209"/>
    <lineage>
        <taxon>Eukaryota</taxon>
        <taxon>Metazoa</taxon>
        <taxon>Ecdysozoa</taxon>
        <taxon>Arthropoda</taxon>
        <taxon>Chelicerata</taxon>
        <taxon>Arachnida</taxon>
        <taxon>Araneae</taxon>
        <taxon>Araneomorphae</taxon>
        <taxon>Entelegynae</taxon>
        <taxon>Araneoidea</taxon>
        <taxon>Nephilidae</taxon>
        <taxon>Trichonephila</taxon>
    </lineage>
</organism>
<sequence>MPSSGFEPRPYGTAVSVTNHSTVWFENDPRSSTVKRIRVGLNESMSRELLGITTVIASNGKKEEKSVPQQENPTTTFLLDWDVVQHAAYSPELAPSVYPLSGPMASHLENQAFSEVEDVRK</sequence>
<reference evidence="1" key="1">
    <citation type="submission" date="2020-08" db="EMBL/GenBank/DDBJ databases">
        <title>Multicomponent nature underlies the extraordinary mechanical properties of spider dragline silk.</title>
        <authorList>
            <person name="Kono N."/>
            <person name="Nakamura H."/>
            <person name="Mori M."/>
            <person name="Yoshida Y."/>
            <person name="Ohtoshi R."/>
            <person name="Malay A.D."/>
            <person name="Moran D.A.P."/>
            <person name="Tomita M."/>
            <person name="Numata K."/>
            <person name="Arakawa K."/>
        </authorList>
    </citation>
    <scope>NUCLEOTIDE SEQUENCE</scope>
</reference>
<proteinExistence type="predicted"/>
<gene>
    <name evidence="1" type="ORF">TNCV_1357621</name>
</gene>
<protein>
    <submittedName>
        <fullName evidence="1">Uncharacterized protein</fullName>
    </submittedName>
</protein>
<accession>A0A8X6S9V8</accession>
<comment type="caution">
    <text evidence="1">The sequence shown here is derived from an EMBL/GenBank/DDBJ whole genome shotgun (WGS) entry which is preliminary data.</text>
</comment>
<dbReference type="EMBL" id="BMAU01021280">
    <property type="protein sequence ID" value="GFY08356.1"/>
    <property type="molecule type" value="Genomic_DNA"/>
</dbReference>
<dbReference type="Proteomes" id="UP000887159">
    <property type="component" value="Unassembled WGS sequence"/>
</dbReference>